<sequence>MTRREAEVGLRTHQGPQSLPHAPRCVQRPHGGATAPSALRFGASAAQGWRAYLEDAHCAWLPLPDSPPGWAFFAVTDGHGGRRAAPHGARRLPGHVLEALGPEPGEPEGECAALRNPFPGAQARLRALRPRGQPGGSTAVALLASPRFLYPAHGPEPRWSGGFSTEDHRPSGQRIRDAGGTIRRGRLEGSLAVSRALGLCAYKGGPGRPPELQLVSAEPEVTALASQAEDESMLLASDGPWDAMSGAALARLVTSRLSLGLAPELFCARLLDTCLQRQLNNVTCTLVCFPGVPRPWEETIRKELALDTARGRRVAGEYAPEEQGNAGGKQRLPHDPCLPLRALCLCPDTPQPEHSFQALASEEIPTLPPGGGLYCKATVVVTDAYSQFYQTSGVHWDDPCALECLL</sequence>
<feature type="compositionally biased region" description="Basic and acidic residues" evidence="6">
    <location>
        <begin position="1"/>
        <end position="10"/>
    </location>
</feature>
<dbReference type="PANTHER" id="PTHR13832:SF565">
    <property type="entry name" value="AT28366P-RELATED"/>
    <property type="match status" value="1"/>
</dbReference>
<dbReference type="SUPFAM" id="SSF81606">
    <property type="entry name" value="PP2C-like"/>
    <property type="match status" value="1"/>
</dbReference>
<gene>
    <name evidence="8" type="ORF">J0S82_018256</name>
</gene>
<feature type="region of interest" description="Disordered" evidence="6">
    <location>
        <begin position="1"/>
        <end position="23"/>
    </location>
</feature>
<dbReference type="PROSITE" id="PS51746">
    <property type="entry name" value="PPM_2"/>
    <property type="match status" value="1"/>
</dbReference>
<keyword evidence="5" id="KW-0464">Manganese</keyword>
<comment type="cofactor">
    <cofactor evidence="1">
        <name>Mn(2+)</name>
        <dbReference type="ChEBI" id="CHEBI:29035"/>
    </cofactor>
</comment>
<accession>A0A8J6A4K4</accession>
<reference evidence="8" key="1">
    <citation type="journal article" date="2021" name="Evol. Appl.">
        <title>The genome of the Pyrenean desman and the effects of bottlenecks and inbreeding on the genomic landscape of an endangered species.</title>
        <authorList>
            <person name="Escoda L."/>
            <person name="Castresana J."/>
        </authorList>
    </citation>
    <scope>NUCLEOTIDE SEQUENCE</scope>
    <source>
        <strain evidence="8">IBE-C5619</strain>
    </source>
</reference>
<dbReference type="Gene3D" id="1.10.10.430">
    <property type="entry name" value="Phosphatase 2C, C-terminal domain suprefamily"/>
    <property type="match status" value="1"/>
</dbReference>
<evidence type="ECO:0000259" key="7">
    <source>
        <dbReference type="PROSITE" id="PS51746"/>
    </source>
</evidence>
<evidence type="ECO:0000256" key="4">
    <source>
        <dbReference type="ARBA" id="ARBA00013081"/>
    </source>
</evidence>
<dbReference type="OrthoDB" id="10264738at2759"/>
<evidence type="ECO:0000256" key="5">
    <source>
        <dbReference type="ARBA" id="ARBA00023211"/>
    </source>
</evidence>
<dbReference type="EC" id="3.1.3.16" evidence="4"/>
<dbReference type="GO" id="GO:0000287">
    <property type="term" value="F:magnesium ion binding"/>
    <property type="evidence" value="ECO:0007669"/>
    <property type="project" value="InterPro"/>
</dbReference>
<dbReference type="InterPro" id="IPR001932">
    <property type="entry name" value="PPM-type_phosphatase-like_dom"/>
</dbReference>
<dbReference type="Pfam" id="PF00481">
    <property type="entry name" value="PP2C"/>
    <property type="match status" value="2"/>
</dbReference>
<dbReference type="PANTHER" id="PTHR13832">
    <property type="entry name" value="PROTEIN PHOSPHATASE 2C"/>
    <property type="match status" value="1"/>
</dbReference>
<organism evidence="8 9">
    <name type="scientific">Galemys pyrenaicus</name>
    <name type="common">Iberian desman</name>
    <name type="synonym">Pyrenean desman</name>
    <dbReference type="NCBI Taxonomy" id="202257"/>
    <lineage>
        <taxon>Eukaryota</taxon>
        <taxon>Metazoa</taxon>
        <taxon>Chordata</taxon>
        <taxon>Craniata</taxon>
        <taxon>Vertebrata</taxon>
        <taxon>Euteleostomi</taxon>
        <taxon>Mammalia</taxon>
        <taxon>Eutheria</taxon>
        <taxon>Laurasiatheria</taxon>
        <taxon>Eulipotyphla</taxon>
        <taxon>Talpidae</taxon>
        <taxon>Galemys</taxon>
    </lineage>
</organism>
<feature type="domain" description="PPM-type phosphatase" evidence="7">
    <location>
        <begin position="40"/>
        <end position="289"/>
    </location>
</feature>
<comment type="similarity">
    <text evidence="3">Belongs to the PP2C family.</text>
</comment>
<dbReference type="SMART" id="SM00332">
    <property type="entry name" value="PP2Cc"/>
    <property type="match status" value="1"/>
</dbReference>
<protein>
    <recommendedName>
        <fullName evidence="4">protein-serine/threonine phosphatase</fullName>
        <ecNumber evidence="4">3.1.3.16</ecNumber>
    </recommendedName>
</protein>
<dbReference type="InterPro" id="IPR036457">
    <property type="entry name" value="PPM-type-like_dom_sf"/>
</dbReference>
<evidence type="ECO:0000256" key="6">
    <source>
        <dbReference type="SAM" id="MobiDB-lite"/>
    </source>
</evidence>
<dbReference type="GO" id="GO:0004722">
    <property type="term" value="F:protein serine/threonine phosphatase activity"/>
    <property type="evidence" value="ECO:0007669"/>
    <property type="project" value="UniProtKB-EC"/>
</dbReference>
<dbReference type="SUPFAM" id="SSF81601">
    <property type="entry name" value="Protein serine/threonine phosphatase 2C, C-terminal domain"/>
    <property type="match status" value="1"/>
</dbReference>
<evidence type="ECO:0000256" key="1">
    <source>
        <dbReference type="ARBA" id="ARBA00001936"/>
    </source>
</evidence>
<dbReference type="InterPro" id="IPR036580">
    <property type="entry name" value="PP2C_C_sf"/>
</dbReference>
<name>A0A8J6A4K4_GALPY</name>
<evidence type="ECO:0000313" key="8">
    <source>
        <dbReference type="EMBL" id="KAG8515324.1"/>
    </source>
</evidence>
<dbReference type="CDD" id="cd00143">
    <property type="entry name" value="PP2Cc"/>
    <property type="match status" value="1"/>
</dbReference>
<evidence type="ECO:0000256" key="2">
    <source>
        <dbReference type="ARBA" id="ARBA00001946"/>
    </source>
</evidence>
<keyword evidence="9" id="KW-1185">Reference proteome</keyword>
<comment type="caution">
    <text evidence="8">The sequence shown here is derived from an EMBL/GenBank/DDBJ whole genome shotgun (WGS) entry which is preliminary data.</text>
</comment>
<dbReference type="GO" id="GO:0030145">
    <property type="term" value="F:manganese ion binding"/>
    <property type="evidence" value="ECO:0007669"/>
    <property type="project" value="InterPro"/>
</dbReference>
<evidence type="ECO:0000313" key="9">
    <source>
        <dbReference type="Proteomes" id="UP000700334"/>
    </source>
</evidence>
<dbReference type="AlphaFoldDB" id="A0A8J6A4K4"/>
<comment type="cofactor">
    <cofactor evidence="2">
        <name>Mg(2+)</name>
        <dbReference type="ChEBI" id="CHEBI:18420"/>
    </cofactor>
</comment>
<dbReference type="Proteomes" id="UP000700334">
    <property type="component" value="Unassembled WGS sequence"/>
</dbReference>
<dbReference type="InterPro" id="IPR015655">
    <property type="entry name" value="PP2C"/>
</dbReference>
<evidence type="ECO:0000256" key="3">
    <source>
        <dbReference type="ARBA" id="ARBA00006702"/>
    </source>
</evidence>
<dbReference type="EMBL" id="JAGFMF010011711">
    <property type="protein sequence ID" value="KAG8515324.1"/>
    <property type="molecule type" value="Genomic_DNA"/>
</dbReference>
<proteinExistence type="inferred from homology"/>
<dbReference type="Gene3D" id="3.60.40.10">
    <property type="entry name" value="PPM-type phosphatase domain"/>
    <property type="match status" value="2"/>
</dbReference>